<dbReference type="Proteomes" id="UP000305457">
    <property type="component" value="Chromosome"/>
</dbReference>
<dbReference type="EMBL" id="CP040825">
    <property type="protein sequence ID" value="QCZ36657.1"/>
    <property type="molecule type" value="Genomic_DNA"/>
</dbReference>
<sequence length="147" mass="16465">METKQTKKQKKRNNENDDQNPAVTEEPGTVTPQPEAPKYSSEPIINEVAPEKSGGEVNGLQINRYKYLIDIFGLNSQMTLQQAEEKIFSKKLWSNPAGSEINYDISTKTKLNVDTETNSISFAPTGYYKNPSFGRLEEIVTISGFAK</sequence>
<dbReference type="AlphaFoldDB" id="A0A5B7XVE5"/>
<evidence type="ECO:0000256" key="1">
    <source>
        <dbReference type="SAM" id="MobiDB-lite"/>
    </source>
</evidence>
<evidence type="ECO:0000313" key="3">
    <source>
        <dbReference type="Proteomes" id="UP000305457"/>
    </source>
</evidence>
<reference evidence="2 3" key="1">
    <citation type="submission" date="2019-06" db="EMBL/GenBank/DDBJ databases">
        <title>Mycoplasma sp. 2F1A isolated from ostrich.</title>
        <authorList>
            <person name="Spergser J."/>
        </authorList>
    </citation>
    <scope>NUCLEOTIDE SEQUENCE [LARGE SCALE GENOMIC DNA]</scope>
    <source>
        <strain evidence="2 3">2F1A</strain>
    </source>
</reference>
<evidence type="ECO:0000313" key="2">
    <source>
        <dbReference type="EMBL" id="QCZ36657.1"/>
    </source>
</evidence>
<accession>A0A5B7XVE5</accession>
<gene>
    <name evidence="2" type="ORF">FG904_01320</name>
</gene>
<organism evidence="2 3">
    <name type="scientific">Mycoplasma nasistruthionis</name>
    <dbReference type="NCBI Taxonomy" id="353852"/>
    <lineage>
        <taxon>Bacteria</taxon>
        <taxon>Bacillati</taxon>
        <taxon>Mycoplasmatota</taxon>
        <taxon>Mollicutes</taxon>
        <taxon>Mycoplasmataceae</taxon>
        <taxon>Mycoplasma</taxon>
    </lineage>
</organism>
<feature type="compositionally biased region" description="Basic residues" evidence="1">
    <location>
        <begin position="1"/>
        <end position="11"/>
    </location>
</feature>
<protein>
    <submittedName>
        <fullName evidence="2">Uncharacterized protein</fullName>
    </submittedName>
</protein>
<feature type="region of interest" description="Disordered" evidence="1">
    <location>
        <begin position="1"/>
        <end position="56"/>
    </location>
</feature>
<proteinExistence type="predicted"/>
<name>A0A5B7XVE5_9MOLU</name>
<dbReference type="KEGG" id="mnh:FG904_01320"/>
<dbReference type="RefSeq" id="WP_139592140.1">
    <property type="nucleotide sequence ID" value="NZ_CP040825.1"/>
</dbReference>